<accession>A0AAX3YU75</accession>
<dbReference type="SUPFAM" id="SSF48452">
    <property type="entry name" value="TPR-like"/>
    <property type="match status" value="1"/>
</dbReference>
<dbReference type="SUPFAM" id="SSF52540">
    <property type="entry name" value="P-loop containing nucleoside triphosphate hydrolases"/>
    <property type="match status" value="1"/>
</dbReference>
<feature type="region of interest" description="Disordered" evidence="1">
    <location>
        <begin position="680"/>
        <end position="702"/>
    </location>
</feature>
<dbReference type="PANTHER" id="PTHR47691">
    <property type="entry name" value="REGULATOR-RELATED"/>
    <property type="match status" value="1"/>
</dbReference>
<dbReference type="InterPro" id="IPR036388">
    <property type="entry name" value="WH-like_DNA-bd_sf"/>
</dbReference>
<dbReference type="SMART" id="SM00421">
    <property type="entry name" value="HTH_LUXR"/>
    <property type="match status" value="1"/>
</dbReference>
<keyword evidence="6" id="KW-1185">Reference proteome</keyword>
<dbReference type="InterPro" id="IPR049945">
    <property type="entry name" value="AAA_22"/>
</dbReference>
<dbReference type="Gene3D" id="3.40.50.300">
    <property type="entry name" value="P-loop containing nucleotide triphosphate hydrolases"/>
    <property type="match status" value="1"/>
</dbReference>
<dbReference type="PRINTS" id="PR00364">
    <property type="entry name" value="DISEASERSIST"/>
</dbReference>
<dbReference type="Proteomes" id="UP001231166">
    <property type="component" value="Plasmid pRho-VOC14-L"/>
</dbReference>
<evidence type="ECO:0000313" key="3">
    <source>
        <dbReference type="EMBL" id="MCZ4588743.1"/>
    </source>
</evidence>
<sequence>MTPRPAGNLPVELTSFVGRREDLTRARTLLGTSRLLTLTGVGGVGKTRLAFAVAGSVRREFPDGVWIVELADLRQGGLLVQTICRQLGLPNDSADAFGQLAEHAATRRLLLVLDNCEHLIDACSELVSRLLSVSPSVRILATSRHRLGVEGEQLLPVSPLTVDSPGGLGEAMVLFEERASAAKPDFRITDDNRAAVEEICRSLEGLPLAIELAAANIRIFNPAEIASRLGDTTLLSSTERTRTARHRTLQSVVDWSYRLCSPRERQVWEQLSAFSGGFTAETADGVCLPAEPGNGVLRELIALLDKSMIVRIDDEKAQRGRYRLLEPMRQFALEKRESSADAAAVRIRHRDYFLRLAQRSDTDYCSPDDIEWFARTRAEHANIREAMAFSVAEPGQAGITLEMVRAMRPYWSQSGTMVEGFQWSVRALEQLTEPTPERAMGLATGSLLGFLIGEIDRAHAMLREHNELAEQLGTDEITFRAHFAAALEASLRRDGSRAFEIAEQALELDTARADPGLVADCMALSALYAFITEHPDAEKFTQRHLDYADRHQGHLVRATALGPMGIVRWHQGDTAAAEALMAEAIDLYAAFDYPGMTVVAIDVIGWCAADNDPPRSAALLGAAATLWHQHSHMKLAQAALDPVTRIVEKRLRQMMGDAAFVSAFDQGRALTLDETVRLARGADGPTEPRPAAPARRSGLTRREQQVAELVADGLTNKEIAAKLVISARTVDAHVDHILTKLGFRSRTQIARWISATDDDA</sequence>
<gene>
    <name evidence="3" type="ORF">O4328_34715</name>
    <name evidence="4" type="ORF">Q5707_40630</name>
    <name evidence="5" type="ORF">Q5707_44365</name>
</gene>
<dbReference type="Pfam" id="PF00196">
    <property type="entry name" value="GerE"/>
    <property type="match status" value="1"/>
</dbReference>
<dbReference type="RefSeq" id="WP_269592329.1">
    <property type="nucleotide sequence ID" value="NZ_CP130956.1"/>
</dbReference>
<keyword evidence="5" id="KW-0614">Plasmid</keyword>
<dbReference type="SUPFAM" id="SSF46894">
    <property type="entry name" value="C-terminal effector domain of the bipartite response regulators"/>
    <property type="match status" value="1"/>
</dbReference>
<name>A0AAX3YU75_RHOOP</name>
<dbReference type="GO" id="GO:0006355">
    <property type="term" value="P:regulation of DNA-templated transcription"/>
    <property type="evidence" value="ECO:0007669"/>
    <property type="project" value="InterPro"/>
</dbReference>
<dbReference type="Pfam" id="PF13401">
    <property type="entry name" value="AAA_22"/>
    <property type="match status" value="1"/>
</dbReference>
<proteinExistence type="predicted"/>
<dbReference type="Gene3D" id="1.10.10.10">
    <property type="entry name" value="Winged helix-like DNA-binding domain superfamily/Winged helix DNA-binding domain"/>
    <property type="match status" value="1"/>
</dbReference>
<dbReference type="AlphaFoldDB" id="A0AAX3YU75"/>
<dbReference type="InterPro" id="IPR016032">
    <property type="entry name" value="Sig_transdc_resp-reg_C-effctor"/>
</dbReference>
<evidence type="ECO:0000256" key="1">
    <source>
        <dbReference type="SAM" id="MobiDB-lite"/>
    </source>
</evidence>
<evidence type="ECO:0000313" key="5">
    <source>
        <dbReference type="EMBL" id="WLF52420.1"/>
    </source>
</evidence>
<dbReference type="Gene3D" id="1.25.40.10">
    <property type="entry name" value="Tetratricopeptide repeat domain"/>
    <property type="match status" value="1"/>
</dbReference>
<evidence type="ECO:0000313" key="6">
    <source>
        <dbReference type="Proteomes" id="UP001066327"/>
    </source>
</evidence>
<evidence type="ECO:0000313" key="7">
    <source>
        <dbReference type="Proteomes" id="UP001231166"/>
    </source>
</evidence>
<dbReference type="PROSITE" id="PS50043">
    <property type="entry name" value="HTH_LUXR_2"/>
    <property type="match status" value="1"/>
</dbReference>
<dbReference type="PRINTS" id="PR00038">
    <property type="entry name" value="HTHLUXR"/>
</dbReference>
<geneLocation type="plasmid" evidence="5 7">
    <name>pRho-VOC14-L</name>
</geneLocation>
<reference evidence="3" key="1">
    <citation type="submission" date="2022-12" db="EMBL/GenBank/DDBJ databases">
        <authorList>
            <person name="Krivoruchko A.V."/>
            <person name="Elkin A."/>
        </authorList>
    </citation>
    <scope>NUCLEOTIDE SEQUENCE</scope>
    <source>
        <strain evidence="3">IEGM 249</strain>
    </source>
</reference>
<dbReference type="GO" id="GO:0003677">
    <property type="term" value="F:DNA binding"/>
    <property type="evidence" value="ECO:0007669"/>
    <property type="project" value="InterPro"/>
</dbReference>
<feature type="domain" description="HTH luxR-type" evidence="2">
    <location>
        <begin position="692"/>
        <end position="757"/>
    </location>
</feature>
<dbReference type="InterPro" id="IPR027417">
    <property type="entry name" value="P-loop_NTPase"/>
</dbReference>
<dbReference type="InterPro" id="IPR011990">
    <property type="entry name" value="TPR-like_helical_dom_sf"/>
</dbReference>
<dbReference type="Proteomes" id="UP001066327">
    <property type="component" value="Unassembled WGS sequence"/>
</dbReference>
<dbReference type="CDD" id="cd06170">
    <property type="entry name" value="LuxR_C_like"/>
    <property type="match status" value="1"/>
</dbReference>
<dbReference type="EMBL" id="JAPWIS010000025">
    <property type="protein sequence ID" value="MCZ4588743.1"/>
    <property type="molecule type" value="Genomic_DNA"/>
</dbReference>
<dbReference type="PROSITE" id="PS00622">
    <property type="entry name" value="HTH_LUXR_1"/>
    <property type="match status" value="1"/>
</dbReference>
<dbReference type="GO" id="GO:0016887">
    <property type="term" value="F:ATP hydrolysis activity"/>
    <property type="evidence" value="ECO:0007669"/>
    <property type="project" value="InterPro"/>
</dbReference>
<organism evidence="5 7">
    <name type="scientific">Rhodococcus opacus</name>
    <name type="common">Nocardia opaca</name>
    <dbReference type="NCBI Taxonomy" id="37919"/>
    <lineage>
        <taxon>Bacteria</taxon>
        <taxon>Bacillati</taxon>
        <taxon>Actinomycetota</taxon>
        <taxon>Actinomycetes</taxon>
        <taxon>Mycobacteriales</taxon>
        <taxon>Nocardiaceae</taxon>
        <taxon>Rhodococcus</taxon>
    </lineage>
</organism>
<dbReference type="EMBL" id="CP130956">
    <property type="protein sequence ID" value="WLF52420.1"/>
    <property type="molecule type" value="Genomic_DNA"/>
</dbReference>
<dbReference type="EMBL" id="CP130956">
    <property type="protein sequence ID" value="WLF51783.1"/>
    <property type="molecule type" value="Genomic_DNA"/>
</dbReference>
<reference evidence="5" key="2">
    <citation type="submission" date="2023-07" db="EMBL/GenBank/DDBJ databases">
        <title>Genomic analysis of Rhodococcus opacus VOC-14 with glycol ethers degradation activity.</title>
        <authorList>
            <person name="Narkevich D.A."/>
            <person name="Hlushen A.M."/>
            <person name="Akhremchuk A.E."/>
            <person name="Sikolenko M.A."/>
            <person name="Valentovich L.N."/>
        </authorList>
    </citation>
    <scope>NUCLEOTIDE SEQUENCE</scope>
    <source>
        <strain evidence="5">VOC-14</strain>
        <plasmid evidence="5">pRho-VOC14-L</plasmid>
    </source>
</reference>
<protein>
    <submittedName>
        <fullName evidence="5">LuxR C-terminal-related transcriptional regulator</fullName>
    </submittedName>
</protein>
<evidence type="ECO:0000313" key="4">
    <source>
        <dbReference type="EMBL" id="WLF51783.1"/>
    </source>
</evidence>
<evidence type="ECO:0000259" key="2">
    <source>
        <dbReference type="PROSITE" id="PS50043"/>
    </source>
</evidence>
<dbReference type="PANTHER" id="PTHR47691:SF3">
    <property type="entry name" value="HTH-TYPE TRANSCRIPTIONAL REGULATOR RV0890C-RELATED"/>
    <property type="match status" value="1"/>
</dbReference>
<dbReference type="InterPro" id="IPR000792">
    <property type="entry name" value="Tscrpt_reg_LuxR_C"/>
</dbReference>